<evidence type="ECO:0000313" key="2">
    <source>
        <dbReference type="Proteomes" id="UP000256379"/>
    </source>
</evidence>
<proteinExistence type="predicted"/>
<reference evidence="1 2" key="1">
    <citation type="submission" date="2018-04" db="EMBL/GenBank/DDBJ databases">
        <title>Novel Campyloabacter and Helicobacter Species and Strains.</title>
        <authorList>
            <person name="Mannion A.J."/>
            <person name="Shen Z."/>
            <person name="Fox J.G."/>
        </authorList>
    </citation>
    <scope>NUCLEOTIDE SEQUENCE [LARGE SCALE GENOMIC DNA]</scope>
    <source>
        <strain evidence="1 2">MIT 17-337</strain>
    </source>
</reference>
<protein>
    <submittedName>
        <fullName evidence="1">Uncharacterized protein</fullName>
    </submittedName>
</protein>
<gene>
    <name evidence="1" type="ORF">CQA53_11165</name>
</gene>
<accession>A0A3D8I4A1</accession>
<name>A0A3D8I4A1_9HELI</name>
<comment type="caution">
    <text evidence="1">The sequence shown here is derived from an EMBL/GenBank/DDBJ whole genome shotgun (WGS) entry which is preliminary data.</text>
</comment>
<evidence type="ECO:0000313" key="1">
    <source>
        <dbReference type="EMBL" id="RDU59969.1"/>
    </source>
</evidence>
<dbReference type="AlphaFoldDB" id="A0A3D8I4A1"/>
<dbReference type="Proteomes" id="UP000256379">
    <property type="component" value="Unassembled WGS sequence"/>
</dbReference>
<keyword evidence="2" id="KW-1185">Reference proteome</keyword>
<organism evidence="1 2">
    <name type="scientific">Helicobacter didelphidarum</name>
    <dbReference type="NCBI Taxonomy" id="2040648"/>
    <lineage>
        <taxon>Bacteria</taxon>
        <taxon>Pseudomonadati</taxon>
        <taxon>Campylobacterota</taxon>
        <taxon>Epsilonproteobacteria</taxon>
        <taxon>Campylobacterales</taxon>
        <taxon>Helicobacteraceae</taxon>
        <taxon>Helicobacter</taxon>
    </lineage>
</organism>
<sequence>MVKKFSKNPPYDEFGMLPFLDELIGVDWVMDLNMLDGRYSLDEAGKTIWALYHEVKEGKLKDPRDTDSTKESREEFRYKVDGWVVERYDLDLPNQWTEQEAKLYIDTLLLVSKIVSLTPPQGYPNAPTYYIPEYLEELYREGKFDIKLDPTIPAMYRESFPEELRAKILAYAKKHNIKE</sequence>
<dbReference type="EMBL" id="NXLQ01000108">
    <property type="protein sequence ID" value="RDU59969.1"/>
    <property type="molecule type" value="Genomic_DNA"/>
</dbReference>